<dbReference type="Proteomes" id="UP001335648">
    <property type="component" value="Unassembled WGS sequence"/>
</dbReference>
<reference evidence="1 2" key="1">
    <citation type="journal article" date="2023" name="Mol. Biol. Evol.">
        <title>Genomics of Secondarily Temperate Adaptation in the Only Non-Antarctic Icefish.</title>
        <authorList>
            <person name="Rivera-Colon A.G."/>
            <person name="Rayamajhi N."/>
            <person name="Minhas B.F."/>
            <person name="Madrigal G."/>
            <person name="Bilyk K.T."/>
            <person name="Yoon V."/>
            <person name="Hune M."/>
            <person name="Gregory S."/>
            <person name="Cheng C.H.C."/>
            <person name="Catchen J.M."/>
        </authorList>
    </citation>
    <scope>NUCLEOTIDE SEQUENCE [LARGE SCALE GENOMIC DNA]</scope>
    <source>
        <strain evidence="1">JC2023a</strain>
    </source>
</reference>
<evidence type="ECO:0000313" key="1">
    <source>
        <dbReference type="EMBL" id="KAK5904359.1"/>
    </source>
</evidence>
<comment type="caution">
    <text evidence="1">The sequence shown here is derived from an EMBL/GenBank/DDBJ whole genome shotgun (WGS) entry which is preliminary data.</text>
</comment>
<dbReference type="EMBL" id="JAULUE010002050">
    <property type="protein sequence ID" value="KAK5904359.1"/>
    <property type="molecule type" value="Genomic_DNA"/>
</dbReference>
<name>A0AAN8H9D9_9TELE</name>
<proteinExistence type="predicted"/>
<accession>A0AAN8H9D9</accession>
<gene>
    <name evidence="1" type="ORF">CesoFtcFv8_005934</name>
</gene>
<evidence type="ECO:0000313" key="2">
    <source>
        <dbReference type="Proteomes" id="UP001335648"/>
    </source>
</evidence>
<dbReference type="AlphaFoldDB" id="A0AAN8H9D9"/>
<keyword evidence="2" id="KW-1185">Reference proteome</keyword>
<protein>
    <submittedName>
        <fullName evidence="1">Uncharacterized protein</fullName>
    </submittedName>
</protein>
<organism evidence="1 2">
    <name type="scientific">Champsocephalus esox</name>
    <name type="common">pike icefish</name>
    <dbReference type="NCBI Taxonomy" id="159716"/>
    <lineage>
        <taxon>Eukaryota</taxon>
        <taxon>Metazoa</taxon>
        <taxon>Chordata</taxon>
        <taxon>Craniata</taxon>
        <taxon>Vertebrata</taxon>
        <taxon>Euteleostomi</taxon>
        <taxon>Actinopterygii</taxon>
        <taxon>Neopterygii</taxon>
        <taxon>Teleostei</taxon>
        <taxon>Neoteleostei</taxon>
        <taxon>Acanthomorphata</taxon>
        <taxon>Eupercaria</taxon>
        <taxon>Perciformes</taxon>
        <taxon>Notothenioidei</taxon>
        <taxon>Channichthyidae</taxon>
        <taxon>Champsocephalus</taxon>
    </lineage>
</organism>
<sequence length="76" mass="8146">MCRRETPKALPATQKHLQVPPLPRLSLSIPARRGAKGDPITAGIPRSAPALGLLMWLRFVTGESPFGPLSAGTRFS</sequence>